<name>A0A8S1RNS3_9CILI</name>
<dbReference type="EMBL" id="CAJJDN010000205">
    <property type="protein sequence ID" value="CAD8129043.1"/>
    <property type="molecule type" value="Genomic_DNA"/>
</dbReference>
<gene>
    <name evidence="1" type="ORF">PSON_ATCC_30995.1.T2050013</name>
</gene>
<keyword evidence="2" id="KW-1185">Reference proteome</keyword>
<reference evidence="1" key="1">
    <citation type="submission" date="2021-01" db="EMBL/GenBank/DDBJ databases">
        <authorList>
            <consortium name="Genoscope - CEA"/>
            <person name="William W."/>
        </authorList>
    </citation>
    <scope>NUCLEOTIDE SEQUENCE</scope>
</reference>
<organism evidence="1 2">
    <name type="scientific">Paramecium sonneborni</name>
    <dbReference type="NCBI Taxonomy" id="65129"/>
    <lineage>
        <taxon>Eukaryota</taxon>
        <taxon>Sar</taxon>
        <taxon>Alveolata</taxon>
        <taxon>Ciliophora</taxon>
        <taxon>Intramacronucleata</taxon>
        <taxon>Oligohymenophorea</taxon>
        <taxon>Peniculida</taxon>
        <taxon>Parameciidae</taxon>
        <taxon>Paramecium</taxon>
    </lineage>
</organism>
<protein>
    <submittedName>
        <fullName evidence="1">Uncharacterized protein</fullName>
    </submittedName>
</protein>
<dbReference type="AlphaFoldDB" id="A0A8S1RNS3"/>
<dbReference type="Proteomes" id="UP000692954">
    <property type="component" value="Unassembled WGS sequence"/>
</dbReference>
<proteinExistence type="predicted"/>
<evidence type="ECO:0000313" key="2">
    <source>
        <dbReference type="Proteomes" id="UP000692954"/>
    </source>
</evidence>
<sequence length="149" mass="17543">MSFKVFLGEHHKEASLNCSLLKLFKHQQNFVNSSTIAHQIQLTVTEYIDQIATIFNYFKNVVQQVIKSVDLLLRKNFITQLKLVSKYHIAEPEKESIQNYMYEYYGVTAPFIILCKIILLAKKHNQVKIIAFINQQLEHKQETMRLNLQ</sequence>
<comment type="caution">
    <text evidence="1">The sequence shown here is derived from an EMBL/GenBank/DDBJ whole genome shotgun (WGS) entry which is preliminary data.</text>
</comment>
<evidence type="ECO:0000313" key="1">
    <source>
        <dbReference type="EMBL" id="CAD8129043.1"/>
    </source>
</evidence>
<accession>A0A8S1RNS3</accession>